<evidence type="ECO:0000313" key="1">
    <source>
        <dbReference type="EMBL" id="CAD8989900.1"/>
    </source>
</evidence>
<dbReference type="Pfam" id="PF03283">
    <property type="entry name" value="PAE"/>
    <property type="match status" value="1"/>
</dbReference>
<sequence>MWMGNRHAPYTFPPEGDRPNVTVWWQGYAALTAALKWLAAKLKQAWTVWLTSHSAGGQALLFNAERLLRLVPRGTRVAAFLNSPMWYLHSITEGNMTGLYNPLIDGNMTWLYNLWDVAKTPRTACLQTEAATPWKCMFPDVALQHWPPHVPLFLAQDFMDPLKFRGVVGTPAQRAAIQAELLAITTPLNASLFLCTCDPLCNHALLMQNGQGPVVNGMNGIHATKAWLRQGGIRRVRYVDTCLSSSPASSV</sequence>
<dbReference type="InterPro" id="IPR004963">
    <property type="entry name" value="PAE/NOTUM"/>
</dbReference>
<protein>
    <submittedName>
        <fullName evidence="1">Uncharacterized protein</fullName>
    </submittedName>
</protein>
<gene>
    <name evidence="1" type="ORF">EGYM00392_LOCUS942</name>
</gene>
<accession>A0A7S1HSK7</accession>
<proteinExistence type="predicted"/>
<dbReference type="EMBL" id="HBGA01002685">
    <property type="protein sequence ID" value="CAD8989900.1"/>
    <property type="molecule type" value="Transcribed_RNA"/>
</dbReference>
<dbReference type="AlphaFoldDB" id="A0A7S1HSK7"/>
<dbReference type="GO" id="GO:0016787">
    <property type="term" value="F:hydrolase activity"/>
    <property type="evidence" value="ECO:0007669"/>
    <property type="project" value="InterPro"/>
</dbReference>
<name>A0A7S1HSK7_9EUGL</name>
<organism evidence="1">
    <name type="scientific">Eutreptiella gymnastica</name>
    <dbReference type="NCBI Taxonomy" id="73025"/>
    <lineage>
        <taxon>Eukaryota</taxon>
        <taxon>Discoba</taxon>
        <taxon>Euglenozoa</taxon>
        <taxon>Euglenida</taxon>
        <taxon>Spirocuta</taxon>
        <taxon>Euglenophyceae</taxon>
        <taxon>Eutreptiales</taxon>
        <taxon>Eutreptiaceae</taxon>
        <taxon>Eutreptiella</taxon>
    </lineage>
</organism>
<reference evidence="1" key="1">
    <citation type="submission" date="2021-01" db="EMBL/GenBank/DDBJ databases">
        <authorList>
            <person name="Corre E."/>
            <person name="Pelletier E."/>
            <person name="Niang G."/>
            <person name="Scheremetjew M."/>
            <person name="Finn R."/>
            <person name="Kale V."/>
            <person name="Holt S."/>
            <person name="Cochrane G."/>
            <person name="Meng A."/>
            <person name="Brown T."/>
            <person name="Cohen L."/>
        </authorList>
    </citation>
    <scope>NUCLEOTIDE SEQUENCE</scope>
    <source>
        <strain evidence="1">NIES-381</strain>
    </source>
</reference>